<keyword evidence="2" id="KW-1185">Reference proteome</keyword>
<proteinExistence type="predicted"/>
<comment type="caution">
    <text evidence="1">The sequence shown here is derived from an EMBL/GenBank/DDBJ whole genome shotgun (WGS) entry which is preliminary data.</text>
</comment>
<reference evidence="2" key="1">
    <citation type="journal article" date="2019" name="Int. J. Syst. Evol. Microbiol.">
        <title>The Global Catalogue of Microorganisms (GCM) 10K type strain sequencing project: providing services to taxonomists for standard genome sequencing and annotation.</title>
        <authorList>
            <consortium name="The Broad Institute Genomics Platform"/>
            <consortium name="The Broad Institute Genome Sequencing Center for Infectious Disease"/>
            <person name="Wu L."/>
            <person name="Ma J."/>
        </authorList>
    </citation>
    <scope>NUCLEOTIDE SEQUENCE [LARGE SCALE GENOMIC DNA]</scope>
    <source>
        <strain evidence="2">CCM 320</strain>
    </source>
</reference>
<evidence type="ECO:0000313" key="1">
    <source>
        <dbReference type="EMBL" id="MFC3210188.1"/>
    </source>
</evidence>
<protein>
    <submittedName>
        <fullName evidence="1">Uncharacterized protein</fullName>
    </submittedName>
</protein>
<dbReference type="EMBL" id="JBHRUJ010000004">
    <property type="protein sequence ID" value="MFC3210188.1"/>
    <property type="molecule type" value="Genomic_DNA"/>
</dbReference>
<dbReference type="RefSeq" id="WP_117313201.1">
    <property type="nucleotide sequence ID" value="NZ_JBHRUJ010000004.1"/>
</dbReference>
<organism evidence="1 2">
    <name type="scientific">Planomicrobium okeanokoites</name>
    <name type="common">Planococcus okeanokoites</name>
    <name type="synonym">Flavobacterium okeanokoites</name>
    <dbReference type="NCBI Taxonomy" id="244"/>
    <lineage>
        <taxon>Bacteria</taxon>
        <taxon>Bacillati</taxon>
        <taxon>Bacillota</taxon>
        <taxon>Bacilli</taxon>
        <taxon>Bacillales</taxon>
        <taxon>Caryophanaceae</taxon>
        <taxon>Planomicrobium</taxon>
    </lineage>
</organism>
<sequence length="197" mass="22315">MAFSEKVGKAAVSIGASVLANAFIKRISKEASEKIIEKGAESASDKVVEKTKDIFSSTDNFKNKYNNLREVSLSPDSTIESFQKAIFEVKNMQNHYQFDLDSMNSKNPVKLPKYKVTLNKLEMAKSLLANLRKEAANRIIKEATIVYESKNESAFFNPYSKINDELINCDSIEDLNETLLKINRHYLKDFEAVEDSI</sequence>
<accession>A0ABV7KL47</accession>
<gene>
    <name evidence="1" type="ORF">ACFOEJ_03750</name>
</gene>
<evidence type="ECO:0000313" key="2">
    <source>
        <dbReference type="Proteomes" id="UP001595625"/>
    </source>
</evidence>
<dbReference type="Proteomes" id="UP001595625">
    <property type="component" value="Unassembled WGS sequence"/>
</dbReference>
<name>A0ABV7KL47_PLAOK</name>